<evidence type="ECO:0000256" key="1">
    <source>
        <dbReference type="SAM" id="SignalP"/>
    </source>
</evidence>
<keyword evidence="1" id="KW-0732">Signal</keyword>
<dbReference type="EMBL" id="CP159218">
    <property type="protein sequence ID" value="XCG64551.1"/>
    <property type="molecule type" value="Genomic_DNA"/>
</dbReference>
<protein>
    <submittedName>
        <fullName evidence="3">DUF4394 domain-containing protein</fullName>
    </submittedName>
</protein>
<dbReference type="InterPro" id="IPR025507">
    <property type="entry name" value="DUF4394"/>
</dbReference>
<organism evidence="3">
    <name type="scientific">Nakamurella sp. A5-74</name>
    <dbReference type="NCBI Taxonomy" id="3158264"/>
    <lineage>
        <taxon>Bacteria</taxon>
        <taxon>Bacillati</taxon>
        <taxon>Actinomycetota</taxon>
        <taxon>Actinomycetes</taxon>
        <taxon>Nakamurellales</taxon>
        <taxon>Nakamurellaceae</taxon>
        <taxon>Nakamurella</taxon>
    </lineage>
</organism>
<evidence type="ECO:0000313" key="3">
    <source>
        <dbReference type="EMBL" id="XCG64551.1"/>
    </source>
</evidence>
<feature type="chain" id="PRO_5043582944" evidence="1">
    <location>
        <begin position="27"/>
        <end position="292"/>
    </location>
</feature>
<gene>
    <name evidence="3" type="ORF">ABLG96_04205</name>
</gene>
<sequence length="292" mass="29713">MSTLIRKATAVCAAAVLAGAVAPVAAASPAAQPASSTPTTFTTTGTAIGLSASGKSLSVFALSLPTLALPLGRISGLSGDSRLVGIDYRVQDNTVYGVGNRGGIYTFALRKTKASKVFQLTVPLVGTHFGVDFNPSADRLRVISDTGQNLRHNVNAGGVTLIDVPLTLNGAAATGVTAAAYVNNDLVASTATVLYDIDTRNDTLVEQTPANDGTLKTLGALRTSAGSVAGFDIATTVDSAGAAVGNAGWVTLRAPKAKNSTLYKIDLGTGRLQTVGRFLLADVADLAIIQPR</sequence>
<evidence type="ECO:0000259" key="2">
    <source>
        <dbReference type="Pfam" id="PF14339"/>
    </source>
</evidence>
<reference evidence="3" key="1">
    <citation type="submission" date="2024-05" db="EMBL/GenBank/DDBJ databases">
        <authorList>
            <person name="Cai S.Y."/>
            <person name="Jin L.M."/>
            <person name="Li H.R."/>
        </authorList>
    </citation>
    <scope>NUCLEOTIDE SEQUENCE</scope>
    <source>
        <strain evidence="3">A5-74</strain>
    </source>
</reference>
<feature type="signal peptide" evidence="1">
    <location>
        <begin position="1"/>
        <end position="26"/>
    </location>
</feature>
<accession>A0AAU8DRB1</accession>
<dbReference type="RefSeq" id="WP_353650164.1">
    <property type="nucleotide sequence ID" value="NZ_CP159218.1"/>
</dbReference>
<proteinExistence type="predicted"/>
<name>A0AAU8DRB1_9ACTN</name>
<dbReference type="Pfam" id="PF14339">
    <property type="entry name" value="DUF4394"/>
    <property type="match status" value="1"/>
</dbReference>
<dbReference type="AlphaFoldDB" id="A0AAU8DRB1"/>
<feature type="domain" description="DUF4394" evidence="2">
    <location>
        <begin position="58"/>
        <end position="287"/>
    </location>
</feature>